<evidence type="ECO:0000256" key="2">
    <source>
        <dbReference type="PROSITE-ProRule" id="PRU00302"/>
    </source>
</evidence>
<evidence type="ECO:0000256" key="3">
    <source>
        <dbReference type="SAM" id="MobiDB-lite"/>
    </source>
</evidence>
<keyword evidence="4" id="KW-1133">Transmembrane helix</keyword>
<comment type="caution">
    <text evidence="6">The sequence shown here is derived from an EMBL/GenBank/DDBJ whole genome shotgun (WGS) entry which is preliminary data.</text>
</comment>
<protein>
    <recommendedName>
        <fullName evidence="5">Sushi domain-containing protein</fullName>
    </recommendedName>
</protein>
<feature type="region of interest" description="Disordered" evidence="3">
    <location>
        <begin position="218"/>
        <end position="251"/>
    </location>
</feature>
<name>A0AA35SDD2_GEOBA</name>
<keyword evidence="7" id="KW-1185">Reference proteome</keyword>
<keyword evidence="1" id="KW-1015">Disulfide bond</keyword>
<evidence type="ECO:0000256" key="4">
    <source>
        <dbReference type="SAM" id="Phobius"/>
    </source>
</evidence>
<organism evidence="6 7">
    <name type="scientific">Geodia barretti</name>
    <name type="common">Barrett's horny sponge</name>
    <dbReference type="NCBI Taxonomy" id="519541"/>
    <lineage>
        <taxon>Eukaryota</taxon>
        <taxon>Metazoa</taxon>
        <taxon>Porifera</taxon>
        <taxon>Demospongiae</taxon>
        <taxon>Heteroscleromorpha</taxon>
        <taxon>Tetractinellida</taxon>
        <taxon>Astrophorina</taxon>
        <taxon>Geodiidae</taxon>
        <taxon>Geodia</taxon>
    </lineage>
</organism>
<sequence>MTPDPHHWWTVEEGVETGHVFVLHQAKSSDRGSYTAEVEVKHPNGNTISVLTKTFHVTSPKCDKPVPSIENGHVSTLESNESDINGAQANYSCNDGCELEGSKSLRCQIVVTNHLATSQWVNDTEQNEMPSCSCTPPGITPTHTFTVSNKIPQIKSTSTSTFLNAVPGQVSEGETTPLLVVAVGATTGLLLAFILVTALIVVSVVIWLRRRREIKSPPEEEAYYQGADDNDSPENQSVSHISHSDYDDNLSNHEDFIEIPASFKNSDPFPI</sequence>
<dbReference type="Proteomes" id="UP001174909">
    <property type="component" value="Unassembled WGS sequence"/>
</dbReference>
<feature type="transmembrane region" description="Helical" evidence="4">
    <location>
        <begin position="178"/>
        <end position="208"/>
    </location>
</feature>
<evidence type="ECO:0000313" key="6">
    <source>
        <dbReference type="EMBL" id="CAI8027913.1"/>
    </source>
</evidence>
<keyword evidence="2" id="KW-0768">Sushi</keyword>
<feature type="compositionally biased region" description="Basic and acidic residues" evidence="3">
    <location>
        <begin position="242"/>
        <end position="251"/>
    </location>
</feature>
<dbReference type="InterPro" id="IPR035976">
    <property type="entry name" value="Sushi/SCR/CCP_sf"/>
</dbReference>
<accession>A0AA35SDD2</accession>
<gene>
    <name evidence="6" type="ORF">GBAR_LOCUS15899</name>
</gene>
<feature type="domain" description="Sushi" evidence="5">
    <location>
        <begin position="60"/>
        <end position="134"/>
    </location>
</feature>
<evidence type="ECO:0000259" key="5">
    <source>
        <dbReference type="PROSITE" id="PS50923"/>
    </source>
</evidence>
<dbReference type="SUPFAM" id="SSF57535">
    <property type="entry name" value="Complement control module/SCR domain"/>
    <property type="match status" value="1"/>
</dbReference>
<reference evidence="6" key="1">
    <citation type="submission" date="2023-03" db="EMBL/GenBank/DDBJ databases">
        <authorList>
            <person name="Steffen K."/>
            <person name="Cardenas P."/>
        </authorList>
    </citation>
    <scope>NUCLEOTIDE SEQUENCE</scope>
</reference>
<keyword evidence="4" id="KW-0812">Transmembrane</keyword>
<comment type="caution">
    <text evidence="2">Lacks conserved residue(s) required for the propagation of feature annotation.</text>
</comment>
<evidence type="ECO:0000256" key="1">
    <source>
        <dbReference type="ARBA" id="ARBA00023157"/>
    </source>
</evidence>
<dbReference type="CDD" id="cd00033">
    <property type="entry name" value="CCP"/>
    <property type="match status" value="1"/>
</dbReference>
<dbReference type="PROSITE" id="PS50923">
    <property type="entry name" value="SUSHI"/>
    <property type="match status" value="1"/>
</dbReference>
<dbReference type="InterPro" id="IPR000436">
    <property type="entry name" value="Sushi_SCR_CCP_dom"/>
</dbReference>
<dbReference type="EMBL" id="CASHTH010002308">
    <property type="protein sequence ID" value="CAI8027913.1"/>
    <property type="molecule type" value="Genomic_DNA"/>
</dbReference>
<proteinExistence type="predicted"/>
<dbReference type="Pfam" id="PF00084">
    <property type="entry name" value="Sushi"/>
    <property type="match status" value="1"/>
</dbReference>
<dbReference type="AlphaFoldDB" id="A0AA35SDD2"/>
<keyword evidence="4" id="KW-0472">Membrane</keyword>
<evidence type="ECO:0000313" key="7">
    <source>
        <dbReference type="Proteomes" id="UP001174909"/>
    </source>
</evidence>
<dbReference type="Gene3D" id="2.10.70.10">
    <property type="entry name" value="Complement Module, domain 1"/>
    <property type="match status" value="1"/>
</dbReference>
<dbReference type="SMART" id="SM00032">
    <property type="entry name" value="CCP"/>
    <property type="match status" value="1"/>
</dbReference>